<protein>
    <submittedName>
        <fullName evidence="2">NADH pyrophosphatase</fullName>
        <ecNumber evidence="2">3.6.1.22</ecNumber>
    </submittedName>
</protein>
<proteinExistence type="predicted"/>
<dbReference type="AlphaFoldDB" id="A0A857JJ99"/>
<sequence length="175" mass="20089">MQLPSPEIFRYCPNCKSEKITLIEGARFICAHCQFTYFHNTASAVAAIILVQDEILLTRRANEPSKGKLDLPGGFVDHDEGLEQALAREIYEELSLDIENWHYFASFPNQYLYKNINYHTCDTIFVTTLPQKPRLSIQHSEIAQAQFYSLASLTIDEIAFDSVRSAIKKLLTRKR</sequence>
<dbReference type="PANTHER" id="PTHR43222">
    <property type="entry name" value="NUDIX HYDROLASE 23"/>
    <property type="match status" value="1"/>
</dbReference>
<dbReference type="PANTHER" id="PTHR43222:SF2">
    <property type="entry name" value="NUDIX HYDROLASE 23, CHLOROPLASTIC"/>
    <property type="match status" value="1"/>
</dbReference>
<keyword evidence="3" id="KW-1185">Reference proteome</keyword>
<dbReference type="CDD" id="cd04681">
    <property type="entry name" value="NUDIX_Hydrolase"/>
    <property type="match status" value="1"/>
</dbReference>
<dbReference type="InterPro" id="IPR000086">
    <property type="entry name" value="NUDIX_hydrolase_dom"/>
</dbReference>
<accession>A0A857JJ99</accession>
<dbReference type="Gene3D" id="3.90.79.10">
    <property type="entry name" value="Nucleoside Triphosphate Pyrophosphohydrolase"/>
    <property type="match status" value="1"/>
</dbReference>
<organism evidence="2 3">
    <name type="scientific">Paraglaciecola mesophila</name>
    <dbReference type="NCBI Taxonomy" id="197222"/>
    <lineage>
        <taxon>Bacteria</taxon>
        <taxon>Pseudomonadati</taxon>
        <taxon>Pseudomonadota</taxon>
        <taxon>Gammaproteobacteria</taxon>
        <taxon>Alteromonadales</taxon>
        <taxon>Alteromonadaceae</taxon>
        <taxon>Paraglaciecola</taxon>
    </lineage>
</organism>
<dbReference type="RefSeq" id="WP_160179134.1">
    <property type="nucleotide sequence ID" value="NZ_CP047656.1"/>
</dbReference>
<gene>
    <name evidence="2" type="ORF">FX988_01611</name>
</gene>
<dbReference type="KEGG" id="pmes:FX988_01611"/>
<evidence type="ECO:0000313" key="3">
    <source>
        <dbReference type="Proteomes" id="UP000464524"/>
    </source>
</evidence>
<dbReference type="EC" id="3.6.1.22" evidence="2"/>
<dbReference type="Proteomes" id="UP000464524">
    <property type="component" value="Chromosome"/>
</dbReference>
<dbReference type="SUPFAM" id="SSF55811">
    <property type="entry name" value="Nudix"/>
    <property type="match status" value="1"/>
</dbReference>
<dbReference type="PROSITE" id="PS51462">
    <property type="entry name" value="NUDIX"/>
    <property type="match status" value="1"/>
</dbReference>
<name>A0A857JJ99_9ALTE</name>
<dbReference type="GO" id="GO:0016787">
    <property type="term" value="F:hydrolase activity"/>
    <property type="evidence" value="ECO:0007669"/>
    <property type="project" value="UniProtKB-KW"/>
</dbReference>
<dbReference type="Pfam" id="PF00293">
    <property type="entry name" value="NUDIX"/>
    <property type="match status" value="1"/>
</dbReference>
<dbReference type="InterPro" id="IPR015797">
    <property type="entry name" value="NUDIX_hydrolase-like_dom_sf"/>
</dbReference>
<feature type="domain" description="Nudix hydrolase" evidence="1">
    <location>
        <begin position="40"/>
        <end position="170"/>
    </location>
</feature>
<evidence type="ECO:0000313" key="2">
    <source>
        <dbReference type="EMBL" id="QHJ11382.1"/>
    </source>
</evidence>
<dbReference type="EMBL" id="CP047656">
    <property type="protein sequence ID" value="QHJ11382.1"/>
    <property type="molecule type" value="Genomic_DNA"/>
</dbReference>
<evidence type="ECO:0000259" key="1">
    <source>
        <dbReference type="PROSITE" id="PS51462"/>
    </source>
</evidence>
<dbReference type="OrthoDB" id="542521at2"/>
<keyword evidence="2" id="KW-0378">Hydrolase</keyword>
<reference evidence="2 3" key="1">
    <citation type="submission" date="2019-12" db="EMBL/GenBank/DDBJ databases">
        <title>Genome sequencing and assembly of endphytes of Porphyra tenera.</title>
        <authorList>
            <person name="Park J.M."/>
            <person name="Shin R."/>
            <person name="Jo S.H."/>
        </authorList>
    </citation>
    <scope>NUCLEOTIDE SEQUENCE [LARGE SCALE GENOMIC DNA]</scope>
    <source>
        <strain evidence="2 3">GPM4</strain>
    </source>
</reference>